<dbReference type="Proteomes" id="UP000269352">
    <property type="component" value="Unassembled WGS sequence"/>
</dbReference>
<dbReference type="InterPro" id="IPR020828">
    <property type="entry name" value="GlycerAld_3-P_DH_NAD(P)-bd"/>
</dbReference>
<dbReference type="InterPro" id="IPR020831">
    <property type="entry name" value="GlycerAld/Erythrose_P_DH"/>
</dbReference>
<evidence type="ECO:0000256" key="2">
    <source>
        <dbReference type="ARBA" id="ARBA00023002"/>
    </source>
</evidence>
<evidence type="ECO:0000313" key="8">
    <source>
        <dbReference type="Proteomes" id="UP000269352"/>
    </source>
</evidence>
<dbReference type="Pfam" id="PF02800">
    <property type="entry name" value="Gp_dh_C"/>
    <property type="match status" value="1"/>
</dbReference>
<evidence type="ECO:0000256" key="5">
    <source>
        <dbReference type="RuleBase" id="RU000397"/>
    </source>
</evidence>
<dbReference type="Gene3D" id="3.40.50.720">
    <property type="entry name" value="NAD(P)-binding Rossmann-like Domain"/>
    <property type="match status" value="1"/>
</dbReference>
<accession>A0A388TD39</accession>
<feature type="binding site" evidence="3">
    <location>
        <position position="44"/>
    </location>
    <ligand>
        <name>NAD(+)</name>
        <dbReference type="ChEBI" id="CHEBI:57540"/>
    </ligand>
</feature>
<dbReference type="Gene3D" id="3.30.360.10">
    <property type="entry name" value="Dihydrodipicolinate Reductase, domain 2"/>
    <property type="match status" value="1"/>
</dbReference>
<evidence type="ECO:0000256" key="1">
    <source>
        <dbReference type="ARBA" id="ARBA00007406"/>
    </source>
</evidence>
<sequence>LTNAATLAYLLKYDSLHRRFAGEVDFTDEALLVNGQKIQILAQRDPARLPWQKLGVDIVIESTGLFTNREDAQKHLSSGAKKVIISAPAKNADITIVLGVNQEKYQAGEQHIISSASPTTHCAAVLAKILHENQQIISGVMTAVHSYTNEQKVLDLPHEDMRQGRAAALSIIPVQSGAEKALGLVLPDLKGKIECGALRVPTPNVALVELIAQLGRPASAADLNELYKLRSVSLPGILSYTTEKVVSVDFMSDTSSCVFDTSLTAAVGSLVKLSAWYDNESGYSARLVDLVEFLAQFAG</sequence>
<feature type="site" description="Activates thiol group during catalysis" evidence="4">
    <location>
        <position position="145"/>
    </location>
</feature>
<dbReference type="SUPFAM" id="SSF55347">
    <property type="entry name" value="Glyceraldehyde-3-phosphate dehydrogenase-like, C-terminal domain"/>
    <property type="match status" value="1"/>
</dbReference>
<evidence type="ECO:0000256" key="4">
    <source>
        <dbReference type="PIRSR" id="PIRSR000149-4"/>
    </source>
</evidence>
<dbReference type="GO" id="GO:0016620">
    <property type="term" value="F:oxidoreductase activity, acting on the aldehyde or oxo group of donors, NAD or NADP as acceptor"/>
    <property type="evidence" value="ECO:0007669"/>
    <property type="project" value="InterPro"/>
</dbReference>
<dbReference type="PIRSF" id="PIRSF000149">
    <property type="entry name" value="GAP_DH"/>
    <property type="match status" value="1"/>
</dbReference>
<dbReference type="Pfam" id="PF00044">
    <property type="entry name" value="Gp_dh_N"/>
    <property type="match status" value="1"/>
</dbReference>
<keyword evidence="3" id="KW-0520">NAD</keyword>
<proteinExistence type="inferred from homology"/>
<dbReference type="GO" id="GO:0051287">
    <property type="term" value="F:NAD binding"/>
    <property type="evidence" value="ECO:0007669"/>
    <property type="project" value="InterPro"/>
</dbReference>
<gene>
    <name evidence="7" type="primary">gapA</name>
    <name evidence="7" type="ORF">NO1_1622</name>
</gene>
<name>A0A388TD39_TERA1</name>
<organism evidence="7 8">
    <name type="scientific">Termititenax aidoneus</name>
    <dbReference type="NCBI Taxonomy" id="2218524"/>
    <lineage>
        <taxon>Bacteria</taxon>
        <taxon>Bacillati</taxon>
        <taxon>Candidatus Margulisiibacteriota</taxon>
        <taxon>Candidatus Termititenacia</taxon>
        <taxon>Candidatus Termititenacales</taxon>
        <taxon>Candidatus Termititenacaceae</taxon>
        <taxon>Candidatus Termititenax</taxon>
    </lineage>
</organism>
<keyword evidence="2" id="KW-0560">Oxidoreductase</keyword>
<dbReference type="InterPro" id="IPR036291">
    <property type="entry name" value="NAD(P)-bd_dom_sf"/>
</dbReference>
<comment type="similarity">
    <text evidence="1 5">Belongs to the glyceraldehyde-3-phosphate dehydrogenase family.</text>
</comment>
<evidence type="ECO:0000313" key="7">
    <source>
        <dbReference type="EMBL" id="GBR74448.1"/>
    </source>
</evidence>
<feature type="binding site" evidence="3">
    <location>
        <position position="86"/>
    </location>
    <ligand>
        <name>NAD(+)</name>
        <dbReference type="ChEBI" id="CHEBI:57540"/>
    </ligand>
</feature>
<dbReference type="PANTHER" id="PTHR43148">
    <property type="entry name" value="GLYCERALDEHYDE-3-PHOSPHATE DEHYDROGENASE 2"/>
    <property type="match status" value="1"/>
</dbReference>
<keyword evidence="3" id="KW-0547">Nucleotide-binding</keyword>
<comment type="caution">
    <text evidence="7">The sequence shown here is derived from an EMBL/GenBank/DDBJ whole genome shotgun (WGS) entry which is preliminary data.</text>
</comment>
<keyword evidence="8" id="KW-1185">Reference proteome</keyword>
<dbReference type="EMBL" id="BGZN01000047">
    <property type="protein sequence ID" value="GBR74448.1"/>
    <property type="molecule type" value="Genomic_DNA"/>
</dbReference>
<dbReference type="PRINTS" id="PR00078">
    <property type="entry name" value="G3PDHDRGNASE"/>
</dbReference>
<evidence type="ECO:0000259" key="6">
    <source>
        <dbReference type="SMART" id="SM00846"/>
    </source>
</evidence>
<feature type="binding site" evidence="3">
    <location>
        <position position="279"/>
    </location>
    <ligand>
        <name>NAD(+)</name>
        <dbReference type="ChEBI" id="CHEBI:57540"/>
    </ligand>
</feature>
<dbReference type="FunFam" id="3.30.360.10:FF:000002">
    <property type="entry name" value="Glyceraldehyde-3-phosphate dehydrogenase"/>
    <property type="match status" value="1"/>
</dbReference>
<dbReference type="FunFam" id="3.40.50.720:FF:000001">
    <property type="entry name" value="Glyceraldehyde-3-phosphate dehydrogenase"/>
    <property type="match status" value="1"/>
</dbReference>
<dbReference type="SUPFAM" id="SSF51735">
    <property type="entry name" value="NAD(P)-binding Rossmann-fold domains"/>
    <property type="match status" value="1"/>
</dbReference>
<dbReference type="AlphaFoldDB" id="A0A388TD39"/>
<evidence type="ECO:0000256" key="3">
    <source>
        <dbReference type="PIRSR" id="PIRSR000149-3"/>
    </source>
</evidence>
<feature type="non-terminal residue" evidence="7">
    <location>
        <position position="1"/>
    </location>
</feature>
<dbReference type="InterPro" id="IPR020829">
    <property type="entry name" value="GlycerAld_3-P_DH_cat"/>
</dbReference>
<protein>
    <submittedName>
        <fullName evidence="7">Glyceraldehyde-3-phosphate dehydrogenase</fullName>
    </submittedName>
</protein>
<reference evidence="7 8" key="1">
    <citation type="journal article" date="2019" name="ISME J.">
        <title>Genome analyses of uncultured TG2/ZB3 bacteria in 'Margulisbacteria' specifically attached to ectosymbiotic spirochetes of protists in the termite gut.</title>
        <authorList>
            <person name="Utami Y.D."/>
            <person name="Kuwahara H."/>
            <person name="Igai K."/>
            <person name="Murakami T."/>
            <person name="Sugaya K."/>
            <person name="Morikawa T."/>
            <person name="Nagura Y."/>
            <person name="Yuki M."/>
            <person name="Deevong P."/>
            <person name="Inoue T."/>
            <person name="Kihara K."/>
            <person name="Lo N."/>
            <person name="Yamada A."/>
            <person name="Ohkuma M."/>
            <person name="Hongoh Y."/>
        </authorList>
    </citation>
    <scope>NUCLEOTIDE SEQUENCE [LARGE SCALE GENOMIC DNA]</scope>
    <source>
        <strain evidence="7">NkOx7-01</strain>
    </source>
</reference>
<dbReference type="CDD" id="cd05214">
    <property type="entry name" value="GAPDH_I_N"/>
    <property type="match status" value="1"/>
</dbReference>
<dbReference type="SMART" id="SM00846">
    <property type="entry name" value="Gp_dh_N"/>
    <property type="match status" value="1"/>
</dbReference>
<feature type="domain" description="Glyceraldehyde 3-phosphate dehydrogenase NAD(P) binding" evidence="6">
    <location>
        <begin position="1"/>
        <end position="118"/>
    </location>
</feature>
<dbReference type="CDD" id="cd18126">
    <property type="entry name" value="GAPDH_I_C"/>
    <property type="match status" value="1"/>
</dbReference>